<evidence type="ECO:0008006" key="3">
    <source>
        <dbReference type="Google" id="ProtNLM"/>
    </source>
</evidence>
<reference evidence="2" key="1">
    <citation type="submission" date="2016-11" db="EMBL/GenBank/DDBJ databases">
        <authorList>
            <person name="Varghese N."/>
            <person name="Submissions S."/>
        </authorList>
    </citation>
    <scope>NUCLEOTIDE SEQUENCE [LARGE SCALE GENOMIC DNA]</scope>
    <source>
        <strain evidence="2">DSM 100564</strain>
    </source>
</reference>
<accession>A0A1M6JTW9</accession>
<keyword evidence="2" id="KW-1185">Reference proteome</keyword>
<dbReference type="EMBL" id="FQZQ01000009">
    <property type="protein sequence ID" value="SHJ50121.1"/>
    <property type="molecule type" value="Genomic_DNA"/>
</dbReference>
<dbReference type="Proteomes" id="UP000183982">
    <property type="component" value="Unassembled WGS sequence"/>
</dbReference>
<evidence type="ECO:0000313" key="2">
    <source>
        <dbReference type="Proteomes" id="UP000183982"/>
    </source>
</evidence>
<name>A0A1M6JTW9_9RHOB</name>
<organism evidence="1 2">
    <name type="scientific">Shimia gijangensis</name>
    <dbReference type="NCBI Taxonomy" id="1470563"/>
    <lineage>
        <taxon>Bacteria</taxon>
        <taxon>Pseudomonadati</taxon>
        <taxon>Pseudomonadota</taxon>
        <taxon>Alphaproteobacteria</taxon>
        <taxon>Rhodobacterales</taxon>
        <taxon>Roseobacteraceae</taxon>
    </lineage>
</organism>
<gene>
    <name evidence="1" type="ORF">SAMN05444000_109118</name>
</gene>
<dbReference type="RefSeq" id="WP_073252054.1">
    <property type="nucleotide sequence ID" value="NZ_FQZQ01000009.1"/>
</dbReference>
<evidence type="ECO:0000313" key="1">
    <source>
        <dbReference type="EMBL" id="SHJ50121.1"/>
    </source>
</evidence>
<dbReference type="OrthoDB" id="5465469at2"/>
<protein>
    <recommendedName>
        <fullName evidence="3">Glycosyl transferase family 2</fullName>
    </recommendedName>
</protein>
<dbReference type="STRING" id="1470563.SAMN05444000_109118"/>
<proteinExistence type="predicted"/>
<sequence>MNWLLALVAIGVGLALWIHYTFEGESLLRNLWREWRLGRRSLNEWDREWQHSTSKSDVVVSLTTIPSRMGVVDTALKGLMDQSRPPKRIYLNVPEWSKRENCVYEVPEHLTNLSSLVVRRCEDWGPATKVIPTLLAEDADQLIMVVDDDRIYPRNTLAAIEQQAASHPDKALGCAGWVVPKDFLDRPTTILSNLLKQPPAPIRGHRTRKPVEIDVLLGVFGYALRPRFFDLGRLTDFSDTPRAAFLVDDVRTSALCRVAKFVVPIRCLSFLPLRRRRQYTESALAHLNRGDGDLESRNNTKAIQHFRDLWRVGGNNLQ</sequence>
<dbReference type="AlphaFoldDB" id="A0A1M6JTW9"/>